<evidence type="ECO:0000256" key="6">
    <source>
        <dbReference type="SAM" id="Phobius"/>
    </source>
</evidence>
<feature type="compositionally biased region" description="Basic and acidic residues" evidence="5">
    <location>
        <begin position="20"/>
        <end position="29"/>
    </location>
</feature>
<organism evidence="7 8">
    <name type="scientific">Lachancea meyersii CBS 8951</name>
    <dbReference type="NCBI Taxonomy" id="1266667"/>
    <lineage>
        <taxon>Eukaryota</taxon>
        <taxon>Fungi</taxon>
        <taxon>Dikarya</taxon>
        <taxon>Ascomycota</taxon>
        <taxon>Saccharomycotina</taxon>
        <taxon>Saccharomycetes</taxon>
        <taxon>Saccharomycetales</taxon>
        <taxon>Saccharomycetaceae</taxon>
        <taxon>Lachancea</taxon>
    </lineage>
</organism>
<evidence type="ECO:0000256" key="2">
    <source>
        <dbReference type="ARBA" id="ARBA00022692"/>
    </source>
</evidence>
<dbReference type="Proteomes" id="UP000191144">
    <property type="component" value="Chromosome A"/>
</dbReference>
<evidence type="ECO:0000313" key="8">
    <source>
        <dbReference type="Proteomes" id="UP000191144"/>
    </source>
</evidence>
<keyword evidence="8" id="KW-1185">Reference proteome</keyword>
<keyword evidence="2 6" id="KW-0812">Transmembrane</keyword>
<feature type="transmembrane region" description="Helical" evidence="6">
    <location>
        <begin position="278"/>
        <end position="303"/>
    </location>
</feature>
<evidence type="ECO:0000313" key="7">
    <source>
        <dbReference type="EMBL" id="SCU77400.1"/>
    </source>
</evidence>
<evidence type="ECO:0000256" key="5">
    <source>
        <dbReference type="SAM" id="MobiDB-lite"/>
    </source>
</evidence>
<comment type="subcellular location">
    <subcellularLocation>
        <location evidence="1">Membrane</location>
        <topology evidence="1">Multi-pass membrane protein</topology>
    </subcellularLocation>
</comment>
<name>A0A1G4ILJ3_9SACH</name>
<evidence type="ECO:0000256" key="1">
    <source>
        <dbReference type="ARBA" id="ARBA00004141"/>
    </source>
</evidence>
<dbReference type="EMBL" id="LT598483">
    <property type="protein sequence ID" value="SCU77400.1"/>
    <property type="molecule type" value="Genomic_DNA"/>
</dbReference>
<feature type="transmembrane region" description="Helical" evidence="6">
    <location>
        <begin position="248"/>
        <end position="272"/>
    </location>
</feature>
<accession>A0A1G4ILJ3</accession>
<dbReference type="AlphaFoldDB" id="A0A1G4ILJ3"/>
<feature type="transmembrane region" description="Helical" evidence="6">
    <location>
        <begin position="181"/>
        <end position="198"/>
    </location>
</feature>
<feature type="region of interest" description="Disordered" evidence="5">
    <location>
        <begin position="1"/>
        <end position="29"/>
    </location>
</feature>
<dbReference type="InterPro" id="IPR031430">
    <property type="entry name" value="Osw5"/>
</dbReference>
<keyword evidence="4 6" id="KW-0472">Membrane</keyword>
<sequence>MSKGNKSRPKNRKRLPNAKRPAEKSKNRVLETKCTNENDNKTIKSVASPTTPVCLVDDLQLNSNTIENWPTTYLENGDFFVETIRSAATSELQRTGTVSDTDRGSEAVSDEFRHYDVLDELLCEQVDPTFSLVPTPKSRAASVMVTKSANNSFDWEASDKEKIQASWSEVVLETQSKLYSAYAKIYAGFWTGVVQFSLRTSLWTNKLQNTPRYSRSHPYNALFIFSFTATFAPVAIVFVSVMSIISIFLLLFYVGVFLSVSAVAAMLVVPLMGLSLSFAATVMICGFFSNAFFRLAQVIYGSYSAYSKRSLRLAADQIPPSVGTMETTGESRSEAMLSKIPKFPRKKVSSPLRPIVISGAEVPNRNIDLQVA</sequence>
<evidence type="ECO:0000256" key="4">
    <source>
        <dbReference type="ARBA" id="ARBA00023136"/>
    </source>
</evidence>
<dbReference type="OrthoDB" id="4035996at2759"/>
<reference evidence="8" key="1">
    <citation type="submission" date="2016-03" db="EMBL/GenBank/DDBJ databases">
        <authorList>
            <person name="Devillers Hugo."/>
        </authorList>
    </citation>
    <scope>NUCLEOTIDE SEQUENCE [LARGE SCALE GENOMIC DNA]</scope>
</reference>
<feature type="transmembrane region" description="Helical" evidence="6">
    <location>
        <begin position="218"/>
        <end position="241"/>
    </location>
</feature>
<feature type="compositionally biased region" description="Basic residues" evidence="5">
    <location>
        <begin position="1"/>
        <end position="17"/>
    </location>
</feature>
<proteinExistence type="predicted"/>
<gene>
    <name evidence="7" type="ORF">LAME_0A00980G</name>
</gene>
<evidence type="ECO:0000256" key="3">
    <source>
        <dbReference type="ARBA" id="ARBA00022989"/>
    </source>
</evidence>
<dbReference type="Pfam" id="PF17062">
    <property type="entry name" value="Osw5"/>
    <property type="match status" value="1"/>
</dbReference>
<protein>
    <submittedName>
        <fullName evidence="7">LAME_0A00980g1_1</fullName>
    </submittedName>
</protein>
<dbReference type="GO" id="GO:0016020">
    <property type="term" value="C:membrane"/>
    <property type="evidence" value="ECO:0007669"/>
    <property type="project" value="UniProtKB-SubCell"/>
</dbReference>
<keyword evidence="3 6" id="KW-1133">Transmembrane helix</keyword>